<gene>
    <name evidence="1" type="ORF">ENSA5_28860</name>
</gene>
<organism evidence="1 2">
    <name type="scientific">Enhygromyxa salina</name>
    <dbReference type="NCBI Taxonomy" id="215803"/>
    <lineage>
        <taxon>Bacteria</taxon>
        <taxon>Pseudomonadati</taxon>
        <taxon>Myxococcota</taxon>
        <taxon>Polyangia</taxon>
        <taxon>Nannocystales</taxon>
        <taxon>Nannocystaceae</taxon>
        <taxon>Enhygromyxa</taxon>
    </lineage>
</organism>
<dbReference type="OrthoDB" id="3235126at2"/>
<proteinExistence type="predicted"/>
<sequence length="580" mass="57621">MTRYVPTSLALLFLVSACDITEVDLPLTALACDADSVNADPFTVADALADNVADHEDLDDYSYDSTSATIIALAGTSATVTGSGASASGSTITVTAPGTYVVSGTLSDGQLVVDSVDEGVVQIVLAGASITSSSDSGIRVDQADRVALILAEGTANTVADGSTYPTDAEQNAAVWSDDDLSIGGSGSLTVTASFEDGITSKDGLVIRDGDITVTAPDEGIRGKDYLVIRGGTLDVTAGGDGLASDEDEDAELGYLLIAGGTITVNADGDTVTAETDALVTGGALSLRSGGGASLTPDDETSTKGLEAGALVVVDAGELTIDASDDGVHSDGDVVLNGGTVEIATADDAVHAEFTLTINGGEITVPQSYEGIESVSGDLVVSGGTIDVTATDDGFNLSGDGDDPNGVESDPDPYDIVFNGGLVTVTSGNDGIDSNGSILMTGGCLTISGPTPGTRPEQGAIDYNGDFVIMGGVLLASGAAGRMAQTPSVSSTQPTVAITFSSAQAAGTAVGLDNGTEALAVEPSKAFQSLVISAPWLSVGTDVSLYEGGTVTQSTADGETLSGTILVDTVSLSSAVTAVTL</sequence>
<dbReference type="InterPro" id="IPR025584">
    <property type="entry name" value="Cthe_2159"/>
</dbReference>
<dbReference type="PROSITE" id="PS51257">
    <property type="entry name" value="PROKAR_LIPOPROTEIN"/>
    <property type="match status" value="1"/>
</dbReference>
<comment type="caution">
    <text evidence="1">The sequence shown here is derived from an EMBL/GenBank/DDBJ whole genome shotgun (WGS) entry which is preliminary data.</text>
</comment>
<evidence type="ECO:0000313" key="1">
    <source>
        <dbReference type="EMBL" id="PRP99377.1"/>
    </source>
</evidence>
<dbReference type="AlphaFoldDB" id="A0A2S9Y2N7"/>
<dbReference type="RefSeq" id="WP_106392271.1">
    <property type="nucleotide sequence ID" value="NZ_PVNK01000141.1"/>
</dbReference>
<dbReference type="Proteomes" id="UP000237968">
    <property type="component" value="Unassembled WGS sequence"/>
</dbReference>
<dbReference type="EMBL" id="PVNK01000141">
    <property type="protein sequence ID" value="PRP99377.1"/>
    <property type="molecule type" value="Genomic_DNA"/>
</dbReference>
<reference evidence="1 2" key="1">
    <citation type="submission" date="2018-03" db="EMBL/GenBank/DDBJ databases">
        <title>Draft Genome Sequences of the Obligatory Marine Myxobacteria Enhygromyxa salina SWB005.</title>
        <authorList>
            <person name="Poehlein A."/>
            <person name="Moghaddam J.A."/>
            <person name="Harms H."/>
            <person name="Alanjari M."/>
            <person name="Koenig G.M."/>
            <person name="Daniel R."/>
            <person name="Schaeberle T.F."/>
        </authorList>
    </citation>
    <scope>NUCLEOTIDE SEQUENCE [LARGE SCALE GENOMIC DNA]</scope>
    <source>
        <strain evidence="1 2">SWB005</strain>
    </source>
</reference>
<evidence type="ECO:0000313" key="2">
    <source>
        <dbReference type="Proteomes" id="UP000237968"/>
    </source>
</evidence>
<protein>
    <recommendedName>
        <fullName evidence="3">Carbohydrate-binding domain-containing protein</fullName>
    </recommendedName>
</protein>
<name>A0A2S9Y2N7_9BACT</name>
<evidence type="ECO:0008006" key="3">
    <source>
        <dbReference type="Google" id="ProtNLM"/>
    </source>
</evidence>
<accession>A0A2S9Y2N7</accession>
<dbReference type="Pfam" id="PF14262">
    <property type="entry name" value="Cthe_2159"/>
    <property type="match status" value="2"/>
</dbReference>
<keyword evidence="2" id="KW-1185">Reference proteome</keyword>